<evidence type="ECO:0000313" key="3">
    <source>
        <dbReference type="Proteomes" id="UP000187406"/>
    </source>
</evidence>
<dbReference type="OrthoDB" id="1743286at2759"/>
<feature type="non-terminal residue" evidence="2">
    <location>
        <position position="1"/>
    </location>
</feature>
<organism evidence="2 3">
    <name type="scientific">Cephalotus follicularis</name>
    <name type="common">Albany pitcher plant</name>
    <dbReference type="NCBI Taxonomy" id="3775"/>
    <lineage>
        <taxon>Eukaryota</taxon>
        <taxon>Viridiplantae</taxon>
        <taxon>Streptophyta</taxon>
        <taxon>Embryophyta</taxon>
        <taxon>Tracheophyta</taxon>
        <taxon>Spermatophyta</taxon>
        <taxon>Magnoliopsida</taxon>
        <taxon>eudicotyledons</taxon>
        <taxon>Gunneridae</taxon>
        <taxon>Pentapetalae</taxon>
        <taxon>rosids</taxon>
        <taxon>fabids</taxon>
        <taxon>Oxalidales</taxon>
        <taxon>Cephalotaceae</taxon>
        <taxon>Cephalotus</taxon>
    </lineage>
</organism>
<gene>
    <name evidence="2" type="ORF">CFOL_v3_27186</name>
</gene>
<sequence>VDWFRVVWFLNSIPKHSFCVCLTFNNMHKTLDRLSRLGVFFKSNYVFGCGEEESINHLFFFACKATSEVWNHFLALCGFVRKCLRWELESRWCVRKLRGNSCWSRDVPVCHEVA</sequence>
<dbReference type="Proteomes" id="UP000187406">
    <property type="component" value="Unassembled WGS sequence"/>
</dbReference>
<dbReference type="EMBL" id="BDDD01002991">
    <property type="protein sequence ID" value="GAV83740.1"/>
    <property type="molecule type" value="Genomic_DNA"/>
</dbReference>
<reference evidence="3" key="1">
    <citation type="submission" date="2016-04" db="EMBL/GenBank/DDBJ databases">
        <title>Cephalotus genome sequencing.</title>
        <authorList>
            <person name="Fukushima K."/>
            <person name="Hasebe M."/>
            <person name="Fang X."/>
        </authorList>
    </citation>
    <scope>NUCLEOTIDE SEQUENCE [LARGE SCALE GENOMIC DNA]</scope>
    <source>
        <strain evidence="3">cv. St1</strain>
    </source>
</reference>
<dbReference type="AlphaFoldDB" id="A0A1Q3CU46"/>
<dbReference type="Pfam" id="PF13966">
    <property type="entry name" value="zf-RVT"/>
    <property type="match status" value="1"/>
</dbReference>
<accession>A0A1Q3CU46</accession>
<dbReference type="InParanoid" id="A0A1Q3CU46"/>
<dbReference type="InterPro" id="IPR026960">
    <property type="entry name" value="RVT-Znf"/>
</dbReference>
<comment type="caution">
    <text evidence="2">The sequence shown here is derived from an EMBL/GenBank/DDBJ whole genome shotgun (WGS) entry which is preliminary data.</text>
</comment>
<feature type="domain" description="Reverse transcriptase zinc-binding" evidence="1">
    <location>
        <begin position="2"/>
        <end position="70"/>
    </location>
</feature>
<proteinExistence type="predicted"/>
<protein>
    <submittedName>
        <fullName evidence="2">Zf-RVT domain-containing protein</fullName>
    </submittedName>
</protein>
<keyword evidence="3" id="KW-1185">Reference proteome</keyword>
<evidence type="ECO:0000313" key="2">
    <source>
        <dbReference type="EMBL" id="GAV83740.1"/>
    </source>
</evidence>
<evidence type="ECO:0000259" key="1">
    <source>
        <dbReference type="Pfam" id="PF13966"/>
    </source>
</evidence>
<name>A0A1Q3CU46_CEPFO</name>